<dbReference type="AlphaFoldDB" id="S7XUC1"/>
<accession>S7XUC1</accession>
<dbReference type="InParanoid" id="S7XUC1"/>
<dbReference type="EMBL" id="ATCN01000215">
    <property type="protein sequence ID" value="EPR79513.1"/>
    <property type="molecule type" value="Genomic_DNA"/>
</dbReference>
<reference evidence="2" key="1">
    <citation type="journal article" date="2013" name="PLoS Genet.">
        <title>The genome of Spraguea lophii and the basis of host-microsporidian interactions.</title>
        <authorList>
            <person name="Campbell S.E."/>
            <person name="Williams T.A."/>
            <person name="Yousuf A."/>
            <person name="Soanes D.M."/>
            <person name="Paszkiewicz K.H."/>
            <person name="Williams B.A.P."/>
        </authorList>
    </citation>
    <scope>NUCLEOTIDE SEQUENCE [LARGE SCALE GENOMIC DNA]</scope>
    <source>
        <strain evidence="2">42_110</strain>
    </source>
</reference>
<dbReference type="Proteomes" id="UP000014978">
    <property type="component" value="Unassembled WGS sequence"/>
</dbReference>
<evidence type="ECO:0000313" key="1">
    <source>
        <dbReference type="EMBL" id="EPR79513.1"/>
    </source>
</evidence>
<feature type="non-terminal residue" evidence="1">
    <location>
        <position position="97"/>
    </location>
</feature>
<keyword evidence="2" id="KW-1185">Reference proteome</keyword>
<gene>
    <name evidence="1" type="ORF">SLOPH_763</name>
</gene>
<dbReference type="VEuPathDB" id="MicrosporidiaDB:SLOPH_763"/>
<protein>
    <submittedName>
        <fullName evidence="1">Uncharacterized protein</fullName>
    </submittedName>
</protein>
<dbReference type="HOGENOM" id="CLU_2348063_0_0_1"/>
<proteinExistence type="predicted"/>
<evidence type="ECO:0000313" key="2">
    <source>
        <dbReference type="Proteomes" id="UP000014978"/>
    </source>
</evidence>
<comment type="caution">
    <text evidence="1">The sequence shown here is derived from an EMBL/GenBank/DDBJ whole genome shotgun (WGS) entry which is preliminary data.</text>
</comment>
<sequence>MRKLEAARIIFEQTIKSSSSVKLAHNIPFMYLNISLLMYKLRLENNEDLLLKILKNKSKLLKDVFLEEYIITLVYYNKIGEALDKMKYLRHESLEIK</sequence>
<name>S7XUC1_SPRLO</name>
<organism evidence="1 2">
    <name type="scientific">Spraguea lophii (strain 42_110)</name>
    <name type="common">Microsporidian parasite</name>
    <dbReference type="NCBI Taxonomy" id="1358809"/>
    <lineage>
        <taxon>Eukaryota</taxon>
        <taxon>Fungi</taxon>
        <taxon>Fungi incertae sedis</taxon>
        <taxon>Microsporidia</taxon>
        <taxon>Spragueidae</taxon>
        <taxon>Spraguea</taxon>
    </lineage>
</organism>